<evidence type="ECO:0000313" key="2">
    <source>
        <dbReference type="EMBL" id="CAL5987515.1"/>
    </source>
</evidence>
<name>A0ABP1H8V7_9EUKA</name>
<dbReference type="Gene3D" id="1.10.10.60">
    <property type="entry name" value="Homeodomain-like"/>
    <property type="match status" value="1"/>
</dbReference>
<reference evidence="2 3" key="1">
    <citation type="submission" date="2024-07" db="EMBL/GenBank/DDBJ databases">
        <authorList>
            <person name="Akdeniz Z."/>
        </authorList>
    </citation>
    <scope>NUCLEOTIDE SEQUENCE [LARGE SCALE GENOMIC DNA]</scope>
</reference>
<dbReference type="Proteomes" id="UP001642409">
    <property type="component" value="Unassembled WGS sequence"/>
</dbReference>
<sequence>MNNRTDKQCKQYYANIIKPKLDTEKQGIMLEPFQNQTTDLTKETNGQQIRWRQKSLSSSFWI</sequence>
<evidence type="ECO:0000313" key="3">
    <source>
        <dbReference type="Proteomes" id="UP001642409"/>
    </source>
</evidence>
<dbReference type="PROSITE" id="PS51294">
    <property type="entry name" value="HTH_MYB"/>
    <property type="match status" value="1"/>
</dbReference>
<comment type="caution">
    <text evidence="2">The sequence shown here is derived from an EMBL/GenBank/DDBJ whole genome shotgun (WGS) entry which is preliminary data.</text>
</comment>
<evidence type="ECO:0000259" key="1">
    <source>
        <dbReference type="PROSITE" id="PS51294"/>
    </source>
</evidence>
<keyword evidence="3" id="KW-1185">Reference proteome</keyword>
<gene>
    <name evidence="2" type="ORF">HINF_LOCUS9931</name>
</gene>
<organism evidence="2 3">
    <name type="scientific">Hexamita inflata</name>
    <dbReference type="NCBI Taxonomy" id="28002"/>
    <lineage>
        <taxon>Eukaryota</taxon>
        <taxon>Metamonada</taxon>
        <taxon>Diplomonadida</taxon>
        <taxon>Hexamitidae</taxon>
        <taxon>Hexamitinae</taxon>
        <taxon>Hexamita</taxon>
    </lineage>
</organism>
<accession>A0ABP1H8V7</accession>
<proteinExistence type="predicted"/>
<dbReference type="EMBL" id="CAXDID020000021">
    <property type="protein sequence ID" value="CAL5987515.1"/>
    <property type="molecule type" value="Genomic_DNA"/>
</dbReference>
<feature type="domain" description="HTH myb-type" evidence="1">
    <location>
        <begin position="1"/>
        <end position="21"/>
    </location>
</feature>
<dbReference type="InterPro" id="IPR017930">
    <property type="entry name" value="Myb_dom"/>
</dbReference>
<protein>
    <submittedName>
        <fullName evidence="2">Myb_domain</fullName>
    </submittedName>
</protein>